<evidence type="ECO:0000313" key="2">
    <source>
        <dbReference type="EMBL" id="MBK1817476.1"/>
    </source>
</evidence>
<protein>
    <recommendedName>
        <fullName evidence="4">Tip attachment protein J domain-containing protein</fullName>
    </recommendedName>
</protein>
<proteinExistence type="predicted"/>
<dbReference type="RefSeq" id="WP_200352416.1">
    <property type="nucleotide sequence ID" value="NZ_BAABHZ010000001.1"/>
</dbReference>
<keyword evidence="3" id="KW-1185">Reference proteome</keyword>
<comment type="caution">
    <text evidence="2">The sequence shown here is derived from an EMBL/GenBank/DDBJ whole genome shotgun (WGS) entry which is preliminary data.</text>
</comment>
<feature type="region of interest" description="Disordered" evidence="1">
    <location>
        <begin position="640"/>
        <end position="664"/>
    </location>
</feature>
<feature type="compositionally biased region" description="Polar residues" evidence="1">
    <location>
        <begin position="646"/>
        <end position="664"/>
    </location>
</feature>
<dbReference type="AlphaFoldDB" id="A0A934VCY9"/>
<dbReference type="InterPro" id="IPR013783">
    <property type="entry name" value="Ig-like_fold"/>
</dbReference>
<dbReference type="Gene3D" id="2.60.40.10">
    <property type="entry name" value="Immunoglobulins"/>
    <property type="match status" value="1"/>
</dbReference>
<evidence type="ECO:0008006" key="4">
    <source>
        <dbReference type="Google" id="ProtNLM"/>
    </source>
</evidence>
<dbReference type="Proteomes" id="UP000600139">
    <property type="component" value="Unassembled WGS sequence"/>
</dbReference>
<gene>
    <name evidence="2" type="ORF">JIN84_17785</name>
</gene>
<reference evidence="2" key="1">
    <citation type="submission" date="2021-01" db="EMBL/GenBank/DDBJ databases">
        <title>Modified the classification status of verrucomicrobia.</title>
        <authorList>
            <person name="Feng X."/>
        </authorList>
    </citation>
    <scope>NUCLEOTIDE SEQUENCE</scope>
    <source>
        <strain evidence="2">JCM 18052</strain>
    </source>
</reference>
<accession>A0A934VCY9</accession>
<sequence>MASDAYTPTTTQDDSQFQGFITLYRTQRAVPAEMPLPERGSTVEAGWGDAFANHVVIARGLVPDKSLRIMWIQHMPAPVSFAAQEAYNFAEDGTQLVRVYVMPRAVYLAGYNETYTVPPTIAELLIAPALYGGVGYCYTGETVDRIGTDPDSLFVAITRVWLKKVTTRKFFDDNIDCDITETREIIAAETGSASSSGGETVEIQPGNRFIDYRITQTVEGFGTSKQLATLIKDVPYRFPDLLKSATWVGCAAFADSSTAAASYAESFYIYYDMKEPSIGPYEARVLRFLVTDPNSLRSSYPIQKVVTQRETIGQSRAWWLASTKGNSTFADARQLEVPACIHGEIKIGNSQIGFAQGQWTDTLPATPNFEAFTALTQMTVGYETQKVGYGLYIAEITQINTTGLYNGVTVPFGGSGGSTGAGDVSNTVIPPLTPTATMAADNSMIMGKTSPMTEVRARVGSVEWGVAQTDTTGNYVMPLRTPLFTDAVEMLVSARRSGVGSLTRIVSTFDLAPLAPSATISTDLSTVNGQSEPGATIAILVNAAAQVETLTIIANRPQVETLTFVGNATADGDIEIQFTSALVTELITVGILTGDTPAQQAEKALGIAAASTVDAHWEFTKNGASLIATARVTAANDGTAEMDLTDPNTTGITPATSVNTTPGNDPVTVTATGTAQLEVTWVDHASPPLTLLFAVTSGDTPSQVATKAAAALAASTVHDKFNSGSSTNTFNIAANAIRPNDNLLGMILSNGTCAGLITSTSVHTTAGGIPFTTTANGAGAYSHAFSPVLTSGDNLTVTATDAGGTSPATTVTASATPPTLASASFPGGDYDSITGNASAGSVVKAYVNDVLVGSATAAGGGVYNITLPVPLVRGELVRVVATDPGTPTIQSASIYINAHDLDLEKPSYQWSEILNFYGKAPVGATHIKIRSPGGSLTDVPILTPSRNFTFTLPGQNGETYEIFARYAVGDSDPVYETVAVVDLAPPRIEIFDRFRNTVLDTVTEAPAKRWRAPDSSRDGYLVFIEPSPGTTLAETFINFPGQAAAGYVPVSKNNFPYATGAPRSGASGIIDSTWRGPMMFENNAPQGTTNAQLRSIFLAQLPLIMEVTCTALDGRQARRTFIRDEYMEQYNNVDSTYG</sequence>
<name>A0A934VCY9_9BACT</name>
<evidence type="ECO:0000256" key="1">
    <source>
        <dbReference type="SAM" id="MobiDB-lite"/>
    </source>
</evidence>
<dbReference type="EMBL" id="JAENIK010000012">
    <property type="protein sequence ID" value="MBK1817476.1"/>
    <property type="molecule type" value="Genomic_DNA"/>
</dbReference>
<organism evidence="2 3">
    <name type="scientific">Luteolibacter yonseiensis</name>
    <dbReference type="NCBI Taxonomy" id="1144680"/>
    <lineage>
        <taxon>Bacteria</taxon>
        <taxon>Pseudomonadati</taxon>
        <taxon>Verrucomicrobiota</taxon>
        <taxon>Verrucomicrobiia</taxon>
        <taxon>Verrucomicrobiales</taxon>
        <taxon>Verrucomicrobiaceae</taxon>
        <taxon>Luteolibacter</taxon>
    </lineage>
</organism>
<evidence type="ECO:0000313" key="3">
    <source>
        <dbReference type="Proteomes" id="UP000600139"/>
    </source>
</evidence>